<comment type="caution">
    <text evidence="1">The sequence shown here is derived from an EMBL/GenBank/DDBJ whole genome shotgun (WGS) entry which is preliminary data.</text>
</comment>
<organism evidence="1 2">
    <name type="scientific">Caballeronia catudaia</name>
    <dbReference type="NCBI Taxonomy" id="1777136"/>
    <lineage>
        <taxon>Bacteria</taxon>
        <taxon>Pseudomonadati</taxon>
        <taxon>Pseudomonadota</taxon>
        <taxon>Betaproteobacteria</taxon>
        <taxon>Burkholderiales</taxon>
        <taxon>Burkholderiaceae</taxon>
        <taxon>Caballeronia</taxon>
    </lineage>
</organism>
<name>A0A158DIM7_9BURK</name>
<evidence type="ECO:0000313" key="1">
    <source>
        <dbReference type="EMBL" id="SAK94434.1"/>
    </source>
</evidence>
<reference evidence="1" key="1">
    <citation type="submission" date="2016-01" db="EMBL/GenBank/DDBJ databases">
        <authorList>
            <person name="Peeters C."/>
        </authorList>
    </citation>
    <scope>NUCLEOTIDE SEQUENCE [LARGE SCALE GENOMIC DNA]</scope>
    <source>
        <strain evidence="1">LMG 29318</strain>
    </source>
</reference>
<dbReference type="EMBL" id="FCOF02000071">
    <property type="protein sequence ID" value="SAK94434.1"/>
    <property type="molecule type" value="Genomic_DNA"/>
</dbReference>
<keyword evidence="2" id="KW-1185">Reference proteome</keyword>
<evidence type="ECO:0000313" key="2">
    <source>
        <dbReference type="Proteomes" id="UP000054870"/>
    </source>
</evidence>
<gene>
    <name evidence="1" type="ORF">AWB75_06809</name>
</gene>
<accession>A0A158DIM7</accession>
<protein>
    <submittedName>
        <fullName evidence="1">Uncharacterized protein</fullName>
    </submittedName>
</protein>
<dbReference type="Proteomes" id="UP000054870">
    <property type="component" value="Unassembled WGS sequence"/>
</dbReference>
<sequence length="151" mass="16706">MSALRLENGGLAHIIRAPVLTGRTSWNSIQIGAHQANTAFGFARLRASRRNSYQLAEVTRLAVDNNMSARACIVDILFRQEKIYDITVGSTLVEDRIRAPQLEAAIATVMGLLPDQVNIFVQTVAQEEVDLHFGVYERMLAEKFGAVPPIQ</sequence>
<dbReference type="AlphaFoldDB" id="A0A158DIM7"/>
<proteinExistence type="predicted"/>